<dbReference type="PANTHER" id="PTHR21666">
    <property type="entry name" value="PEPTIDASE-RELATED"/>
    <property type="match status" value="1"/>
</dbReference>
<keyword evidence="2" id="KW-0482">Metalloprotease</keyword>
<dbReference type="GO" id="GO:0004222">
    <property type="term" value="F:metalloendopeptidase activity"/>
    <property type="evidence" value="ECO:0007669"/>
    <property type="project" value="TreeGrafter"/>
</dbReference>
<evidence type="ECO:0000259" key="1">
    <source>
        <dbReference type="PROSITE" id="PS51782"/>
    </source>
</evidence>
<keyword evidence="2" id="KW-0645">Protease</keyword>
<dbReference type="PANTHER" id="PTHR21666:SF270">
    <property type="entry name" value="MUREIN HYDROLASE ACTIVATOR ENVC"/>
    <property type="match status" value="1"/>
</dbReference>
<dbReference type="Pfam" id="PF01551">
    <property type="entry name" value="Peptidase_M23"/>
    <property type="match status" value="1"/>
</dbReference>
<dbReference type="PROSITE" id="PS51782">
    <property type="entry name" value="LYSM"/>
    <property type="match status" value="1"/>
</dbReference>
<dbReference type="CDD" id="cd12797">
    <property type="entry name" value="M23_peptidase"/>
    <property type="match status" value="1"/>
</dbReference>
<dbReference type="AlphaFoldDB" id="A0AA35SPW1"/>
<dbReference type="InterPro" id="IPR050570">
    <property type="entry name" value="Cell_wall_metabolism_enzyme"/>
</dbReference>
<reference evidence="2" key="1">
    <citation type="submission" date="2023-03" db="EMBL/GenBank/DDBJ databases">
        <authorList>
            <person name="Steffen K."/>
            <person name="Cardenas P."/>
        </authorList>
    </citation>
    <scope>NUCLEOTIDE SEQUENCE</scope>
</reference>
<sequence length="307" mass="32863">MVLSVILIAAQSGGLYLTKVATLERAYYLHLPDRWFEVLHEPHAVPAAVLPAGGAASAAWPLPIATMRYVAQPGDNLSRIKDRFGLTLDTLSSLNRDAGSGVHNVGVGEVFAIPNQDGLFREVESRDHLETVAASYGLAGSDVLAANPGVDAQSVSGSLFFPGAQHSGLERLLRMGLGFDRPLHGGRVSSAFGMRVDPFSGKWRMHRGIDIAAPRGTRVRAAADGRVERVASNNVLGNFVVLDHQARSYQSLYAHLSAVHVRVGERVSTGNTIGRVGSTGMSTGPHLHFELWSRRQPINPASEVPGL</sequence>
<name>A0AA35SPW1_GEOBA</name>
<keyword evidence="3" id="KW-1185">Reference proteome</keyword>
<dbReference type="SUPFAM" id="SSF51261">
    <property type="entry name" value="Duplicated hybrid motif"/>
    <property type="match status" value="1"/>
</dbReference>
<keyword evidence="2" id="KW-0378">Hydrolase</keyword>
<dbReference type="Proteomes" id="UP001174909">
    <property type="component" value="Unassembled WGS sequence"/>
</dbReference>
<dbReference type="Gene3D" id="2.70.70.10">
    <property type="entry name" value="Glucose Permease (Domain IIA)"/>
    <property type="match status" value="1"/>
</dbReference>
<dbReference type="Pfam" id="PF01476">
    <property type="entry name" value="LysM"/>
    <property type="match status" value="1"/>
</dbReference>
<dbReference type="Gene3D" id="3.10.350.10">
    <property type="entry name" value="LysM domain"/>
    <property type="match status" value="1"/>
</dbReference>
<dbReference type="InterPro" id="IPR016047">
    <property type="entry name" value="M23ase_b-sheet_dom"/>
</dbReference>
<dbReference type="InterPro" id="IPR011055">
    <property type="entry name" value="Dup_hybrid_motif"/>
</dbReference>
<dbReference type="InterPro" id="IPR018392">
    <property type="entry name" value="LysM"/>
</dbReference>
<proteinExistence type="predicted"/>
<protein>
    <submittedName>
        <fullName evidence="2">Uncharacterized metalloprotease bbp_296</fullName>
    </submittedName>
</protein>
<evidence type="ECO:0000313" key="2">
    <source>
        <dbReference type="EMBL" id="CAI8032541.1"/>
    </source>
</evidence>
<feature type="domain" description="LysM" evidence="1">
    <location>
        <begin position="67"/>
        <end position="113"/>
    </location>
</feature>
<accession>A0AA35SPW1</accession>
<evidence type="ECO:0000313" key="3">
    <source>
        <dbReference type="Proteomes" id="UP001174909"/>
    </source>
</evidence>
<dbReference type="InterPro" id="IPR036779">
    <property type="entry name" value="LysM_dom_sf"/>
</dbReference>
<organism evidence="2 3">
    <name type="scientific">Geodia barretti</name>
    <name type="common">Barrett's horny sponge</name>
    <dbReference type="NCBI Taxonomy" id="519541"/>
    <lineage>
        <taxon>Eukaryota</taxon>
        <taxon>Metazoa</taxon>
        <taxon>Porifera</taxon>
        <taxon>Demospongiae</taxon>
        <taxon>Heteroscleromorpha</taxon>
        <taxon>Tetractinellida</taxon>
        <taxon>Astrophorina</taxon>
        <taxon>Geodiidae</taxon>
        <taxon>Geodia</taxon>
    </lineage>
</organism>
<gene>
    <name evidence="2" type="ORF">GBAR_LOCUS18391</name>
</gene>
<dbReference type="EMBL" id="CASHTH010002607">
    <property type="protein sequence ID" value="CAI8032541.1"/>
    <property type="molecule type" value="Genomic_DNA"/>
</dbReference>
<comment type="caution">
    <text evidence="2">The sequence shown here is derived from an EMBL/GenBank/DDBJ whole genome shotgun (WGS) entry which is preliminary data.</text>
</comment>